<organism evidence="2 3">
    <name type="scientific">Cuscuta campestris</name>
    <dbReference type="NCBI Taxonomy" id="132261"/>
    <lineage>
        <taxon>Eukaryota</taxon>
        <taxon>Viridiplantae</taxon>
        <taxon>Streptophyta</taxon>
        <taxon>Embryophyta</taxon>
        <taxon>Tracheophyta</taxon>
        <taxon>Spermatophyta</taxon>
        <taxon>Magnoliopsida</taxon>
        <taxon>eudicotyledons</taxon>
        <taxon>Gunneridae</taxon>
        <taxon>Pentapetalae</taxon>
        <taxon>asterids</taxon>
        <taxon>lamiids</taxon>
        <taxon>Solanales</taxon>
        <taxon>Convolvulaceae</taxon>
        <taxon>Cuscuteae</taxon>
        <taxon>Cuscuta</taxon>
        <taxon>Cuscuta subgen. Grammica</taxon>
        <taxon>Cuscuta sect. Cleistogrammica</taxon>
    </lineage>
</organism>
<feature type="region of interest" description="Disordered" evidence="1">
    <location>
        <begin position="17"/>
        <end position="53"/>
    </location>
</feature>
<dbReference type="PANTHER" id="PTHR33240">
    <property type="entry name" value="OS08G0508500 PROTEIN"/>
    <property type="match status" value="1"/>
</dbReference>
<feature type="region of interest" description="Disordered" evidence="1">
    <location>
        <begin position="230"/>
        <end position="276"/>
    </location>
</feature>
<name>A0A484LUE8_9ASTE</name>
<evidence type="ECO:0000256" key="1">
    <source>
        <dbReference type="SAM" id="MobiDB-lite"/>
    </source>
</evidence>
<dbReference type="PANTHER" id="PTHR33240:SF15">
    <property type="entry name" value="GAG-PRO-LIKE PROTEIN"/>
    <property type="match status" value="1"/>
</dbReference>
<sequence length="442" mass="50459">MSGVMAPPMMYPPHLAHGINSPENSWDYPNAIRPPDDPFHPASELGFGNEPSWTLTSAGTPCGHVVSVTNEEEWDEPRTNKGKGIAKSTKTRDSAFKLLDSKNEGPQKSTKLRLRPDMGKIGSFERLAKIFQKKYQDNCVKRKKFTYLNTVGQKEKETLIQFLTRWKEEMDKVEEIDENTSMSLLIKAFRSGELYTEFCRKPPAVYQEAYNTTWEYGEAENLNQSKRELEEGYKAKSSQAKREDQSGGSKSKTHHEGIVHEIRDDKKGGKPKKPWTDKWCTYHQSDPHNTMECWSMKVLLWEMVNKGEFSGEYAEEARKANRWNRPGEGEKDKAMKPPPRTEYITMIVGGPEGGDTTFQRKNWARSLNVETVSAEPHTKNVKREPITFSDRDLPRTGEDHNDPLVITMDINGADMARVLVDTGSSVNVLYLETFKKLKLDRS</sequence>
<evidence type="ECO:0000313" key="2">
    <source>
        <dbReference type="EMBL" id="VFQ80092.1"/>
    </source>
</evidence>
<dbReference type="OrthoDB" id="1752268at2759"/>
<feature type="compositionally biased region" description="Basic and acidic residues" evidence="1">
    <location>
        <begin position="230"/>
        <end position="245"/>
    </location>
</feature>
<reference evidence="2 3" key="1">
    <citation type="submission" date="2018-04" db="EMBL/GenBank/DDBJ databases">
        <authorList>
            <person name="Vogel A."/>
        </authorList>
    </citation>
    <scope>NUCLEOTIDE SEQUENCE [LARGE SCALE GENOMIC DNA]</scope>
</reference>
<proteinExistence type="predicted"/>
<dbReference type="EMBL" id="OOIL02002066">
    <property type="protein sequence ID" value="VFQ80092.1"/>
    <property type="molecule type" value="Genomic_DNA"/>
</dbReference>
<evidence type="ECO:0000313" key="3">
    <source>
        <dbReference type="Proteomes" id="UP000595140"/>
    </source>
</evidence>
<accession>A0A484LUE8</accession>
<evidence type="ECO:0008006" key="4">
    <source>
        <dbReference type="Google" id="ProtNLM"/>
    </source>
</evidence>
<keyword evidence="3" id="KW-1185">Reference proteome</keyword>
<feature type="region of interest" description="Disordered" evidence="1">
    <location>
        <begin position="70"/>
        <end position="90"/>
    </location>
</feature>
<gene>
    <name evidence="2" type="ORF">CCAM_LOCUS21868</name>
</gene>
<protein>
    <recommendedName>
        <fullName evidence="4">Retrotransposon gag domain-containing protein</fullName>
    </recommendedName>
</protein>
<dbReference type="AlphaFoldDB" id="A0A484LUE8"/>
<dbReference type="Proteomes" id="UP000595140">
    <property type="component" value="Unassembled WGS sequence"/>
</dbReference>
<feature type="compositionally biased region" description="Basic and acidic residues" evidence="1">
    <location>
        <begin position="254"/>
        <end position="268"/>
    </location>
</feature>